<keyword evidence="3" id="KW-1015">Disulfide bond</keyword>
<dbReference type="RefSeq" id="WP_021236941.1">
    <property type="nucleotide sequence ID" value="NZ_ATHO01000023.1"/>
</dbReference>
<proteinExistence type="predicted"/>
<dbReference type="SUPFAM" id="SSF52833">
    <property type="entry name" value="Thioredoxin-like"/>
    <property type="match status" value="1"/>
</dbReference>
<name>T0H5I4_9SPHN</name>
<dbReference type="PROSITE" id="PS51352">
    <property type="entry name" value="THIOREDOXIN_2"/>
    <property type="match status" value="1"/>
</dbReference>
<dbReference type="PANTHER" id="PTHR13887">
    <property type="entry name" value="GLUTATHIONE S-TRANSFERASE KAPPA"/>
    <property type="match status" value="1"/>
</dbReference>
<evidence type="ECO:0000256" key="2">
    <source>
        <dbReference type="ARBA" id="ARBA00023002"/>
    </source>
</evidence>
<keyword evidence="4" id="KW-0676">Redox-active center</keyword>
<evidence type="ECO:0000259" key="5">
    <source>
        <dbReference type="PROSITE" id="PS51352"/>
    </source>
</evidence>
<dbReference type="Proteomes" id="UP000015525">
    <property type="component" value="Unassembled WGS sequence"/>
</dbReference>
<dbReference type="InterPro" id="IPR001853">
    <property type="entry name" value="DSBA-like_thioredoxin_dom"/>
</dbReference>
<keyword evidence="7" id="KW-1185">Reference proteome</keyword>
<keyword evidence="1" id="KW-0732">Signal</keyword>
<dbReference type="InterPro" id="IPR013766">
    <property type="entry name" value="Thioredoxin_domain"/>
</dbReference>
<dbReference type="InterPro" id="IPR036249">
    <property type="entry name" value="Thioredoxin-like_sf"/>
</dbReference>
<comment type="caution">
    <text evidence="6">The sequence shown here is derived from an EMBL/GenBank/DDBJ whole genome shotgun (WGS) entry which is preliminary data.</text>
</comment>
<sequence>MKKLPIVAGIGMAALLAGGVALWSGEADPAQARQSSSDTPSADALRIRSQIQNDPVAPAIVPQGYDVTVVVFSDYQCPFCRKLHPSLEALVNQDPKVKLVFRDWPVFGAASTEAARAAIASKWQGKHAAFNDALMKTTGKLSSASIRSAAAKAGVDWTKLQADLTAHKAEIDGVLDRNGRYAAMLGLQGTPAMLIGPYLIPGGTDLGGLREAVALARRDPNGTASQ</sequence>
<gene>
    <name evidence="6" type="ORF">L288_03155</name>
</gene>
<dbReference type="PATRIC" id="fig|1329909.3.peg.591"/>
<dbReference type="AlphaFoldDB" id="T0H5I4"/>
<evidence type="ECO:0000256" key="3">
    <source>
        <dbReference type="ARBA" id="ARBA00023157"/>
    </source>
</evidence>
<evidence type="ECO:0000256" key="4">
    <source>
        <dbReference type="ARBA" id="ARBA00023284"/>
    </source>
</evidence>
<organism evidence="6 7">
    <name type="scientific">Sphingobium quisquiliarum P25</name>
    <dbReference type="NCBI Taxonomy" id="1329909"/>
    <lineage>
        <taxon>Bacteria</taxon>
        <taxon>Pseudomonadati</taxon>
        <taxon>Pseudomonadota</taxon>
        <taxon>Alphaproteobacteria</taxon>
        <taxon>Sphingomonadales</taxon>
        <taxon>Sphingomonadaceae</taxon>
        <taxon>Sphingobium</taxon>
    </lineage>
</organism>
<dbReference type="Gene3D" id="3.40.30.10">
    <property type="entry name" value="Glutaredoxin"/>
    <property type="match status" value="1"/>
</dbReference>
<protein>
    <recommendedName>
        <fullName evidence="5">Thioredoxin domain-containing protein</fullName>
    </recommendedName>
</protein>
<evidence type="ECO:0000313" key="6">
    <source>
        <dbReference type="EMBL" id="EQB11606.1"/>
    </source>
</evidence>
<reference evidence="6 7" key="1">
    <citation type="journal article" date="2013" name="Genome Announc.">
        <title>Draft Genome Sequence of Sphingobium quisquiliarum Strain P25T, a Novel Hexachlorocyclohexane (HCH)-Degrading Bacterium Isolated from an HCH Dumpsite.</title>
        <authorList>
            <person name="Kumar Singh A."/>
            <person name="Sangwan N."/>
            <person name="Sharma A."/>
            <person name="Gupta V."/>
            <person name="Khurana J.P."/>
            <person name="Lal R."/>
        </authorList>
    </citation>
    <scope>NUCLEOTIDE SEQUENCE [LARGE SCALE GENOMIC DNA]</scope>
    <source>
        <strain evidence="6 7">P25</strain>
    </source>
</reference>
<evidence type="ECO:0000313" key="7">
    <source>
        <dbReference type="Proteomes" id="UP000015525"/>
    </source>
</evidence>
<evidence type="ECO:0000256" key="1">
    <source>
        <dbReference type="ARBA" id="ARBA00022729"/>
    </source>
</evidence>
<dbReference type="EMBL" id="ATHO01000023">
    <property type="protein sequence ID" value="EQB11606.1"/>
    <property type="molecule type" value="Genomic_DNA"/>
</dbReference>
<dbReference type="PANTHER" id="PTHR13887:SF14">
    <property type="entry name" value="DISULFIDE BOND FORMATION PROTEIN D"/>
    <property type="match status" value="1"/>
</dbReference>
<dbReference type="Pfam" id="PF01323">
    <property type="entry name" value="DSBA"/>
    <property type="match status" value="1"/>
</dbReference>
<feature type="domain" description="Thioredoxin" evidence="5">
    <location>
        <begin position="22"/>
        <end position="218"/>
    </location>
</feature>
<accession>T0H5I4</accession>
<dbReference type="GO" id="GO:0016491">
    <property type="term" value="F:oxidoreductase activity"/>
    <property type="evidence" value="ECO:0007669"/>
    <property type="project" value="UniProtKB-KW"/>
</dbReference>
<keyword evidence="2" id="KW-0560">Oxidoreductase</keyword>